<dbReference type="EMBL" id="GEZM01083423">
    <property type="protein sequence ID" value="JAV61106.1"/>
    <property type="molecule type" value="Transcribed_RNA"/>
</dbReference>
<name>A0A1Y1KNT3_PHOPY</name>
<evidence type="ECO:0000313" key="1">
    <source>
        <dbReference type="EMBL" id="JAV61106.1"/>
    </source>
</evidence>
<protein>
    <submittedName>
        <fullName evidence="1">Uncharacterized protein</fullName>
    </submittedName>
</protein>
<dbReference type="PANTHER" id="PTHR46704">
    <property type="entry name" value="CXC DOMAIN-CONTAINING PROTEIN-RELATED"/>
    <property type="match status" value="1"/>
</dbReference>
<dbReference type="PANTHER" id="PTHR46704:SF1">
    <property type="entry name" value="TELOMERE LENGTH REGULATION PROTEIN TEL2 HOMOLOG"/>
    <property type="match status" value="1"/>
</dbReference>
<dbReference type="AlphaFoldDB" id="A0A1Y1KNT3"/>
<proteinExistence type="predicted"/>
<reference evidence="1" key="1">
    <citation type="journal article" date="2016" name="Sci. Rep.">
        <title>Molecular characterization of firefly nuptial gifts: a multi-omics approach sheds light on postcopulatory sexual selection.</title>
        <authorList>
            <person name="Al-Wathiqui N."/>
            <person name="Fallon T.R."/>
            <person name="South A."/>
            <person name="Weng J.K."/>
            <person name="Lewis S.M."/>
        </authorList>
    </citation>
    <scope>NUCLEOTIDE SEQUENCE</scope>
</reference>
<sequence>MTPYFEEAGITVTSAKSDADYLIVRTTVDFSKTCTDDVVLVGQDTDLMALLIFHNTEGNVAMLRPGTAGKSDKLTNIRKLQTALGDKVCHNILFAHAVSGCDTTSAFYKKGKTSALTTLQKDETLSQSILIFNDVKAPMNELLKQGEAFILKWYGAKKCKTLDNYRYIKYNQGVGKAESLYQFRASITSYIACC</sequence>
<accession>A0A1Y1KNT3</accession>
<organism evidence="1">
    <name type="scientific">Photinus pyralis</name>
    <name type="common">Common eastern firefly</name>
    <name type="synonym">Lampyris pyralis</name>
    <dbReference type="NCBI Taxonomy" id="7054"/>
    <lineage>
        <taxon>Eukaryota</taxon>
        <taxon>Metazoa</taxon>
        <taxon>Ecdysozoa</taxon>
        <taxon>Arthropoda</taxon>
        <taxon>Hexapoda</taxon>
        <taxon>Insecta</taxon>
        <taxon>Pterygota</taxon>
        <taxon>Neoptera</taxon>
        <taxon>Endopterygota</taxon>
        <taxon>Coleoptera</taxon>
        <taxon>Polyphaga</taxon>
        <taxon>Elateriformia</taxon>
        <taxon>Elateroidea</taxon>
        <taxon>Lampyridae</taxon>
        <taxon>Lampyrinae</taxon>
        <taxon>Photinus</taxon>
    </lineage>
</organism>